<evidence type="ECO:0000256" key="1">
    <source>
        <dbReference type="SAM" id="MobiDB-lite"/>
    </source>
</evidence>
<keyword evidence="4" id="KW-1185">Reference proteome</keyword>
<feature type="domain" description="PTM/DIR17-like Tudor" evidence="2">
    <location>
        <begin position="58"/>
        <end position="102"/>
    </location>
</feature>
<protein>
    <recommendedName>
        <fullName evidence="2">PTM/DIR17-like Tudor domain-containing protein</fullName>
    </recommendedName>
</protein>
<evidence type="ECO:0000313" key="4">
    <source>
        <dbReference type="Proteomes" id="UP001396334"/>
    </source>
</evidence>
<gene>
    <name evidence="3" type="ORF">V6N11_016071</name>
</gene>
<sequence>MSEVVDDKRDVLRVAIQARCFLLDESESCEMVPFPENRNNKDPNEQTVEEAKKWMGILVNKEFDNKGYMGEVVNYSDETKLFEINYDNGVSEKVNYQGLLSIVAPPPLVHQYLKTKNPRWYNEMEKARKRRHQPEGHSVPIHPRRYMSKTLPPQVKPKKRKSKKEIGTGAATSPPAYIPLAFRETKRDAYIYY</sequence>
<evidence type="ECO:0000313" key="3">
    <source>
        <dbReference type="EMBL" id="KAK9040937.1"/>
    </source>
</evidence>
<dbReference type="Proteomes" id="UP001396334">
    <property type="component" value="Unassembled WGS sequence"/>
</dbReference>
<organism evidence="3 4">
    <name type="scientific">Hibiscus sabdariffa</name>
    <name type="common">roselle</name>
    <dbReference type="NCBI Taxonomy" id="183260"/>
    <lineage>
        <taxon>Eukaryota</taxon>
        <taxon>Viridiplantae</taxon>
        <taxon>Streptophyta</taxon>
        <taxon>Embryophyta</taxon>
        <taxon>Tracheophyta</taxon>
        <taxon>Spermatophyta</taxon>
        <taxon>Magnoliopsida</taxon>
        <taxon>eudicotyledons</taxon>
        <taxon>Gunneridae</taxon>
        <taxon>Pentapetalae</taxon>
        <taxon>rosids</taxon>
        <taxon>malvids</taxon>
        <taxon>Malvales</taxon>
        <taxon>Malvaceae</taxon>
        <taxon>Malvoideae</taxon>
        <taxon>Hibiscus</taxon>
    </lineage>
</organism>
<dbReference type="InterPro" id="IPR047365">
    <property type="entry name" value="Tudor_AtPTM-like"/>
</dbReference>
<accession>A0ABR2TU87</accession>
<dbReference type="Pfam" id="PF21743">
    <property type="entry name" value="PTM_DIR17_Tudor"/>
    <property type="match status" value="1"/>
</dbReference>
<dbReference type="EMBL" id="JBBPBN010000004">
    <property type="protein sequence ID" value="KAK9040937.1"/>
    <property type="molecule type" value="Genomic_DNA"/>
</dbReference>
<proteinExistence type="predicted"/>
<feature type="region of interest" description="Disordered" evidence="1">
    <location>
        <begin position="127"/>
        <end position="174"/>
    </location>
</feature>
<evidence type="ECO:0000259" key="2">
    <source>
        <dbReference type="Pfam" id="PF21743"/>
    </source>
</evidence>
<reference evidence="3 4" key="1">
    <citation type="journal article" date="2024" name="G3 (Bethesda)">
        <title>Genome assembly of Hibiscus sabdariffa L. provides insights into metabolisms of medicinal natural products.</title>
        <authorList>
            <person name="Kim T."/>
        </authorList>
    </citation>
    <scope>NUCLEOTIDE SEQUENCE [LARGE SCALE GENOMIC DNA]</scope>
    <source>
        <strain evidence="3">TK-2024</strain>
        <tissue evidence="3">Old leaves</tissue>
    </source>
</reference>
<comment type="caution">
    <text evidence="3">The sequence shown here is derived from an EMBL/GenBank/DDBJ whole genome shotgun (WGS) entry which is preliminary data.</text>
</comment>
<name>A0ABR2TU87_9ROSI</name>